<comment type="caution">
    <text evidence="2">The sequence shown here is derived from an EMBL/GenBank/DDBJ whole genome shotgun (WGS) entry which is preliminary data.</text>
</comment>
<evidence type="ECO:0000313" key="3">
    <source>
        <dbReference type="Proteomes" id="UP000244168"/>
    </source>
</evidence>
<evidence type="ECO:0000313" key="2">
    <source>
        <dbReference type="EMBL" id="PTQ96946.1"/>
    </source>
</evidence>
<proteinExistence type="predicted"/>
<dbReference type="InterPro" id="IPR007024">
    <property type="entry name" value="BLUF_domain"/>
</dbReference>
<gene>
    <name evidence="2" type="ORF">C8P68_104440</name>
</gene>
<dbReference type="GO" id="GO:0071949">
    <property type="term" value="F:FAD binding"/>
    <property type="evidence" value="ECO:0007669"/>
    <property type="project" value="InterPro"/>
</dbReference>
<dbReference type="Pfam" id="PF04940">
    <property type="entry name" value="BLUF"/>
    <property type="match status" value="1"/>
</dbReference>
<protein>
    <submittedName>
        <fullName evidence="2">FAD-dependent sensor of blue light</fullName>
    </submittedName>
</protein>
<keyword evidence="3" id="KW-1185">Reference proteome</keyword>
<dbReference type="AlphaFoldDB" id="A0A2T5JA60"/>
<evidence type="ECO:0000259" key="1">
    <source>
        <dbReference type="PROSITE" id="PS50925"/>
    </source>
</evidence>
<organism evidence="2 3">
    <name type="scientific">Mucilaginibacter yixingensis</name>
    <dbReference type="NCBI Taxonomy" id="1295612"/>
    <lineage>
        <taxon>Bacteria</taxon>
        <taxon>Pseudomonadati</taxon>
        <taxon>Bacteroidota</taxon>
        <taxon>Sphingobacteriia</taxon>
        <taxon>Sphingobacteriales</taxon>
        <taxon>Sphingobacteriaceae</taxon>
        <taxon>Mucilaginibacter</taxon>
    </lineage>
</organism>
<dbReference type="PROSITE" id="PS50925">
    <property type="entry name" value="BLUF"/>
    <property type="match status" value="1"/>
</dbReference>
<dbReference type="EMBL" id="QAOQ01000004">
    <property type="protein sequence ID" value="PTQ96946.1"/>
    <property type="molecule type" value="Genomic_DNA"/>
</dbReference>
<dbReference type="SUPFAM" id="SSF54975">
    <property type="entry name" value="Acylphosphatase/BLUF domain-like"/>
    <property type="match status" value="1"/>
</dbReference>
<reference evidence="2 3" key="1">
    <citation type="submission" date="2018-04" db="EMBL/GenBank/DDBJ databases">
        <title>Genomic Encyclopedia of Archaeal and Bacterial Type Strains, Phase II (KMG-II): from individual species to whole genera.</title>
        <authorList>
            <person name="Goeker M."/>
        </authorList>
    </citation>
    <scope>NUCLEOTIDE SEQUENCE [LARGE SCALE GENOMIC DNA]</scope>
    <source>
        <strain evidence="2 3">DSM 26809</strain>
    </source>
</reference>
<dbReference type="RefSeq" id="WP_107828884.1">
    <property type="nucleotide sequence ID" value="NZ_CP160205.1"/>
</dbReference>
<dbReference type="Proteomes" id="UP000244168">
    <property type="component" value="Unassembled WGS sequence"/>
</dbReference>
<accession>A0A2T5JA60</accession>
<dbReference type="SMART" id="SM01034">
    <property type="entry name" value="BLUF"/>
    <property type="match status" value="1"/>
</dbReference>
<dbReference type="Gene3D" id="3.30.70.100">
    <property type="match status" value="1"/>
</dbReference>
<feature type="domain" description="BLUF" evidence="1">
    <location>
        <begin position="1"/>
        <end position="92"/>
    </location>
</feature>
<dbReference type="GO" id="GO:0009882">
    <property type="term" value="F:blue light photoreceptor activity"/>
    <property type="evidence" value="ECO:0007669"/>
    <property type="project" value="InterPro"/>
</dbReference>
<dbReference type="OrthoDB" id="1122028at2"/>
<dbReference type="InterPro" id="IPR036046">
    <property type="entry name" value="Acylphosphatase-like_dom_sf"/>
</dbReference>
<name>A0A2T5JA60_9SPHI</name>
<sequence length="139" mass="15830">MDYLIYISTAVKLMTDDDLSSLLIESRDLNSQRNITGMLLYCHRTFIQVLEGDIADIDRTFASIKRDSRHRDVQLMITGPISYRSFADWSMGFSAVKSTDLIQVRGYLDPKNQTQVAQKINGPHPSITLMKSFLVNNIL</sequence>